<evidence type="ECO:0000256" key="3">
    <source>
        <dbReference type="ARBA" id="ARBA00022723"/>
    </source>
</evidence>
<name>A0A8H6G1E0_9LECA</name>
<dbReference type="PANTHER" id="PTHR47582">
    <property type="entry name" value="P450, PUTATIVE (EUROFUNG)-RELATED"/>
    <property type="match status" value="1"/>
</dbReference>
<evidence type="ECO:0000313" key="7">
    <source>
        <dbReference type="EMBL" id="KAF6238595.1"/>
    </source>
</evidence>
<evidence type="ECO:0000256" key="5">
    <source>
        <dbReference type="PIRSR" id="PIRSR602403-1"/>
    </source>
</evidence>
<dbReference type="Gene3D" id="1.10.630.10">
    <property type="entry name" value="Cytochrome P450"/>
    <property type="match status" value="1"/>
</dbReference>
<protein>
    <recommendedName>
        <fullName evidence="9">Cytochrome P450</fullName>
    </recommendedName>
</protein>
<evidence type="ECO:0008006" key="9">
    <source>
        <dbReference type="Google" id="ProtNLM"/>
    </source>
</evidence>
<comment type="caution">
    <text evidence="7">The sequence shown here is derived from an EMBL/GenBank/DDBJ whole genome shotgun (WGS) entry which is preliminary data.</text>
</comment>
<dbReference type="PANTHER" id="PTHR47582:SF1">
    <property type="entry name" value="P450, PUTATIVE (EUROFUNG)-RELATED"/>
    <property type="match status" value="1"/>
</dbReference>
<dbReference type="InterPro" id="IPR036396">
    <property type="entry name" value="Cyt_P450_sf"/>
</dbReference>
<evidence type="ECO:0000256" key="1">
    <source>
        <dbReference type="ARBA" id="ARBA00001971"/>
    </source>
</evidence>
<dbReference type="GeneID" id="59284769"/>
<dbReference type="InterPro" id="IPR053007">
    <property type="entry name" value="CYP450_monoxygenase_sec-met"/>
</dbReference>
<evidence type="ECO:0000256" key="4">
    <source>
        <dbReference type="ARBA" id="ARBA00023004"/>
    </source>
</evidence>
<dbReference type="GO" id="GO:0005506">
    <property type="term" value="F:iron ion binding"/>
    <property type="evidence" value="ECO:0007669"/>
    <property type="project" value="InterPro"/>
</dbReference>
<accession>A0A8H6G1E0</accession>
<feature type="transmembrane region" description="Helical" evidence="6">
    <location>
        <begin position="6"/>
        <end position="26"/>
    </location>
</feature>
<comment type="similarity">
    <text evidence="2">Belongs to the cytochrome P450 family.</text>
</comment>
<keyword evidence="6" id="KW-0472">Membrane</keyword>
<dbReference type="InterPro" id="IPR001128">
    <property type="entry name" value="Cyt_P450"/>
</dbReference>
<evidence type="ECO:0000256" key="6">
    <source>
        <dbReference type="SAM" id="Phobius"/>
    </source>
</evidence>
<dbReference type="CDD" id="cd11040">
    <property type="entry name" value="CYP7_CYP8-like"/>
    <property type="match status" value="1"/>
</dbReference>
<dbReference type="PRINTS" id="PR00465">
    <property type="entry name" value="EP450IV"/>
</dbReference>
<gene>
    <name evidence="7" type="ORF">HO173_003100</name>
</gene>
<dbReference type="EMBL" id="JACCJC010000008">
    <property type="protein sequence ID" value="KAF6238595.1"/>
    <property type="molecule type" value="Genomic_DNA"/>
</dbReference>
<keyword evidence="8" id="KW-1185">Reference proteome</keyword>
<keyword evidence="6" id="KW-0812">Transmembrane</keyword>
<keyword evidence="4 5" id="KW-0408">Iron</keyword>
<comment type="cofactor">
    <cofactor evidence="1 5">
        <name>heme</name>
        <dbReference type="ChEBI" id="CHEBI:30413"/>
    </cofactor>
</comment>
<dbReference type="GO" id="GO:0004497">
    <property type="term" value="F:monooxygenase activity"/>
    <property type="evidence" value="ECO:0007669"/>
    <property type="project" value="InterPro"/>
</dbReference>
<dbReference type="GO" id="GO:0020037">
    <property type="term" value="F:heme binding"/>
    <property type="evidence" value="ECO:0007669"/>
    <property type="project" value="InterPro"/>
</dbReference>
<evidence type="ECO:0000256" key="2">
    <source>
        <dbReference type="ARBA" id="ARBA00010617"/>
    </source>
</evidence>
<keyword evidence="3 5" id="KW-0479">Metal-binding</keyword>
<dbReference type="AlphaFoldDB" id="A0A8H6G1E0"/>
<sequence length="542" mass="60635">MDLSLFSTFVGVSLLVVVVYISLVYLFSPTYDPREPPVISSLIPYVGHILGLLRYGQRYFEILSARNNLPIYTLQTLNKRTYVVNFADLVTAVERNEKTIAFFPFVYSLAPRFFDLAPDSRTMDLIRYNIDGKIVGKEGKVGLVHETHKGMHREMAPGPNLDRMHEAMLGTLAPFLDEWAVEGGWEGELFGWIRPRFTIASTESIYGKRNPIRLEPELVEAFWDFEKDFTMILLGLYPKYTARKGYAGRRKLHQGLNGYFNRGDHEYGLGVLKARHDAVTNNGGTTDDVARFEIGDLIGVLVNATPTFFWMLLTIYSDAALLEEIRTEIGATMTTTTTTTTEPSATGHRKRKHEIDITVLETQCPLLLSAYRELLRHRTQSSSSRWVIRDTILASQYLLKKDSVLLVPGALIHADPIWGPDRTEYNPRRFLKPPPSPSAAAAAPPASGAAKVVHPGAYRAWGGGQTLCPGRFFATTEITGAVAMVLMRFEMEAAGGKWVFPKVEGNRVASSIHPPSTDVRVRIRERVGCKGDEWGFIFAEGV</sequence>
<dbReference type="Pfam" id="PF00067">
    <property type="entry name" value="p450"/>
    <property type="match status" value="1"/>
</dbReference>
<dbReference type="Proteomes" id="UP000578531">
    <property type="component" value="Unassembled WGS sequence"/>
</dbReference>
<keyword evidence="5" id="KW-0349">Heme</keyword>
<dbReference type="SUPFAM" id="SSF48264">
    <property type="entry name" value="Cytochrome P450"/>
    <property type="match status" value="1"/>
</dbReference>
<evidence type="ECO:0000313" key="8">
    <source>
        <dbReference type="Proteomes" id="UP000578531"/>
    </source>
</evidence>
<dbReference type="OrthoDB" id="1470350at2759"/>
<proteinExistence type="inferred from homology"/>
<feature type="binding site" description="axial binding residue" evidence="5">
    <location>
        <position position="468"/>
    </location>
    <ligand>
        <name>heme</name>
        <dbReference type="ChEBI" id="CHEBI:30413"/>
    </ligand>
    <ligandPart>
        <name>Fe</name>
        <dbReference type="ChEBI" id="CHEBI:18248"/>
    </ligandPart>
</feature>
<organism evidence="7 8">
    <name type="scientific">Letharia columbiana</name>
    <dbReference type="NCBI Taxonomy" id="112416"/>
    <lineage>
        <taxon>Eukaryota</taxon>
        <taxon>Fungi</taxon>
        <taxon>Dikarya</taxon>
        <taxon>Ascomycota</taxon>
        <taxon>Pezizomycotina</taxon>
        <taxon>Lecanoromycetes</taxon>
        <taxon>OSLEUM clade</taxon>
        <taxon>Lecanoromycetidae</taxon>
        <taxon>Lecanorales</taxon>
        <taxon>Lecanorineae</taxon>
        <taxon>Parmeliaceae</taxon>
        <taxon>Letharia</taxon>
    </lineage>
</organism>
<dbReference type="GO" id="GO:0016705">
    <property type="term" value="F:oxidoreductase activity, acting on paired donors, with incorporation or reduction of molecular oxygen"/>
    <property type="evidence" value="ECO:0007669"/>
    <property type="project" value="InterPro"/>
</dbReference>
<keyword evidence="6" id="KW-1133">Transmembrane helix</keyword>
<dbReference type="RefSeq" id="XP_037167894.1">
    <property type="nucleotide sequence ID" value="XM_037305029.1"/>
</dbReference>
<dbReference type="InterPro" id="IPR002403">
    <property type="entry name" value="Cyt_P450_E_grp-IV"/>
</dbReference>
<reference evidence="7 8" key="1">
    <citation type="journal article" date="2020" name="Genomics">
        <title>Complete, high-quality genomes from long-read metagenomic sequencing of two wolf lichen thalli reveals enigmatic genome architecture.</title>
        <authorList>
            <person name="McKenzie S.K."/>
            <person name="Walston R.F."/>
            <person name="Allen J.L."/>
        </authorList>
    </citation>
    <scope>NUCLEOTIDE SEQUENCE [LARGE SCALE GENOMIC DNA]</scope>
    <source>
        <strain evidence="7">WasteWater2</strain>
    </source>
</reference>